<dbReference type="InterPro" id="IPR050153">
    <property type="entry name" value="Metal_Ion_Import_ABC"/>
</dbReference>
<dbReference type="EMBL" id="CP131913">
    <property type="protein sequence ID" value="WLI74483.1"/>
    <property type="molecule type" value="Genomic_DNA"/>
</dbReference>
<dbReference type="CDD" id="cd00267">
    <property type="entry name" value="ABC_ATPase"/>
    <property type="match status" value="1"/>
</dbReference>
<dbReference type="InterPro" id="IPR003439">
    <property type="entry name" value="ABC_transporter-like_ATP-bd"/>
</dbReference>
<dbReference type="InterPro" id="IPR027417">
    <property type="entry name" value="P-loop_NTPase"/>
</dbReference>
<dbReference type="SUPFAM" id="SSF52540">
    <property type="entry name" value="P-loop containing nucleoside triphosphate hydrolases"/>
    <property type="match status" value="1"/>
</dbReference>
<reference evidence="5 6" key="1">
    <citation type="submission" date="2023-08" db="EMBL/GenBank/DDBJ databases">
        <title>Transcriptome Analysis of Halomonas alkalicola CICC 11012s to Identify the Genes Involved in Alkaline Tolerances.</title>
        <authorList>
            <person name="Zhai L."/>
        </authorList>
    </citation>
    <scope>NUCLEOTIDE SEQUENCE [LARGE SCALE GENOMIC DNA]</scope>
    <source>
        <strain evidence="5 6">CICC 11012s</strain>
    </source>
</reference>
<feature type="domain" description="AAA+ ATPase" evidence="4">
    <location>
        <begin position="31"/>
        <end position="198"/>
    </location>
</feature>
<accession>A0ABY9H7W7</accession>
<evidence type="ECO:0000256" key="3">
    <source>
        <dbReference type="ARBA" id="ARBA00022840"/>
    </source>
</evidence>
<dbReference type="Gene3D" id="3.40.50.300">
    <property type="entry name" value="P-loop containing nucleotide triphosphate hydrolases"/>
    <property type="match status" value="2"/>
</dbReference>
<dbReference type="GO" id="GO:0005524">
    <property type="term" value="F:ATP binding"/>
    <property type="evidence" value="ECO:0007669"/>
    <property type="project" value="UniProtKB-KW"/>
</dbReference>
<keyword evidence="2" id="KW-0547">Nucleotide-binding</keyword>
<gene>
    <name evidence="5" type="ORF">B6N23_06170</name>
</gene>
<dbReference type="Proteomes" id="UP001235344">
    <property type="component" value="Chromosome"/>
</dbReference>
<name>A0ABY9H7W7_9GAMM</name>
<keyword evidence="1" id="KW-0813">Transport</keyword>
<dbReference type="RefSeq" id="WP_305502879.1">
    <property type="nucleotide sequence ID" value="NZ_CP131913.1"/>
</dbReference>
<dbReference type="Pfam" id="PF00005">
    <property type="entry name" value="ABC_tran"/>
    <property type="match status" value="1"/>
</dbReference>
<keyword evidence="3 5" id="KW-0067">ATP-binding</keyword>
<organism evidence="5 6">
    <name type="scientific">Halomonas alkalicola</name>
    <dbReference type="NCBI Taxonomy" id="1930622"/>
    <lineage>
        <taxon>Bacteria</taxon>
        <taxon>Pseudomonadati</taxon>
        <taxon>Pseudomonadota</taxon>
        <taxon>Gammaproteobacteria</taxon>
        <taxon>Oceanospirillales</taxon>
        <taxon>Halomonadaceae</taxon>
        <taxon>Halomonas</taxon>
    </lineage>
</organism>
<sequence length="201" mass="20660">MASGSEVVALERATLGVARALVGPLSLRVSSGARLAITGPNGSGKSLLLKAIAGQATLFSGRLRCAPGLTLMLLAQESARREPWPLSGCDWFAAMEVVPPALPRLAALLPRRLDTLSGGQWQLLRLAAALSPPPGAGGRAPHLVMLDEPANHLDHAVKEAAVELMTALDPGVTLLMTGHDSGMIEACGATALPLEACLDAA</sequence>
<evidence type="ECO:0000256" key="1">
    <source>
        <dbReference type="ARBA" id="ARBA00022448"/>
    </source>
</evidence>
<dbReference type="SMART" id="SM00382">
    <property type="entry name" value="AAA"/>
    <property type="match status" value="1"/>
</dbReference>
<evidence type="ECO:0000313" key="5">
    <source>
        <dbReference type="EMBL" id="WLI74483.1"/>
    </source>
</evidence>
<dbReference type="PANTHER" id="PTHR42734">
    <property type="entry name" value="METAL TRANSPORT SYSTEM ATP-BINDING PROTEIN TM_0124-RELATED"/>
    <property type="match status" value="1"/>
</dbReference>
<keyword evidence="6" id="KW-1185">Reference proteome</keyword>
<evidence type="ECO:0000313" key="6">
    <source>
        <dbReference type="Proteomes" id="UP001235344"/>
    </source>
</evidence>
<evidence type="ECO:0000256" key="2">
    <source>
        <dbReference type="ARBA" id="ARBA00022741"/>
    </source>
</evidence>
<protein>
    <submittedName>
        <fullName evidence="5">ABC transporter ATP-binding protein</fullName>
    </submittedName>
</protein>
<proteinExistence type="predicted"/>
<dbReference type="InterPro" id="IPR003593">
    <property type="entry name" value="AAA+_ATPase"/>
</dbReference>
<evidence type="ECO:0000259" key="4">
    <source>
        <dbReference type="SMART" id="SM00382"/>
    </source>
</evidence>